<feature type="domain" description="Reductase C-terminal" evidence="2">
    <location>
        <begin position="47"/>
        <end position="112"/>
    </location>
</feature>
<dbReference type="Gene3D" id="3.30.390.30">
    <property type="match status" value="1"/>
</dbReference>
<name>A0A1H3HIR7_9ACTN</name>
<dbReference type="STRING" id="1137993.SAMN05660209_02117"/>
<evidence type="ECO:0000259" key="2">
    <source>
        <dbReference type="Pfam" id="PF14759"/>
    </source>
</evidence>
<dbReference type="Proteomes" id="UP000198921">
    <property type="component" value="Unassembled WGS sequence"/>
</dbReference>
<protein>
    <submittedName>
        <fullName evidence="3">Reductase C-terminal</fullName>
    </submittedName>
</protein>
<proteinExistence type="predicted"/>
<accession>A0A1H3HIR7</accession>
<evidence type="ECO:0000256" key="1">
    <source>
        <dbReference type="SAM" id="MobiDB-lite"/>
    </source>
</evidence>
<sequence>MDFLVGEASAVRQRERRPDLGGDLPSRADDVEDGELQQLPLRDELAGPGDTVVCRGEPDGGAFIACWMADGRVTAGMNVDVWDVTAPIQQLIRSRRQVQPARLTDPDTPLELLAG</sequence>
<feature type="region of interest" description="Disordered" evidence="1">
    <location>
        <begin position="1"/>
        <end position="33"/>
    </location>
</feature>
<dbReference type="EMBL" id="FNOT01000005">
    <property type="protein sequence ID" value="SDY15115.1"/>
    <property type="molecule type" value="Genomic_DNA"/>
</dbReference>
<dbReference type="InterPro" id="IPR028202">
    <property type="entry name" value="Reductase_C"/>
</dbReference>
<organism evidence="3 4">
    <name type="scientific">Geodermatophilus africanus</name>
    <dbReference type="NCBI Taxonomy" id="1137993"/>
    <lineage>
        <taxon>Bacteria</taxon>
        <taxon>Bacillati</taxon>
        <taxon>Actinomycetota</taxon>
        <taxon>Actinomycetes</taxon>
        <taxon>Geodermatophilales</taxon>
        <taxon>Geodermatophilaceae</taxon>
        <taxon>Geodermatophilus</taxon>
    </lineage>
</organism>
<reference evidence="4" key="1">
    <citation type="submission" date="2016-10" db="EMBL/GenBank/DDBJ databases">
        <authorList>
            <person name="Varghese N."/>
            <person name="Submissions S."/>
        </authorList>
    </citation>
    <scope>NUCLEOTIDE SEQUENCE [LARGE SCALE GENOMIC DNA]</scope>
    <source>
        <strain evidence="4">DSM 45422</strain>
    </source>
</reference>
<keyword evidence="4" id="KW-1185">Reference proteome</keyword>
<feature type="region of interest" description="Disordered" evidence="1">
    <location>
        <begin position="95"/>
        <end position="115"/>
    </location>
</feature>
<dbReference type="RefSeq" id="WP_211517074.1">
    <property type="nucleotide sequence ID" value="NZ_FNOT01000005.1"/>
</dbReference>
<dbReference type="Pfam" id="PF14759">
    <property type="entry name" value="Reductase_C"/>
    <property type="match status" value="1"/>
</dbReference>
<dbReference type="InterPro" id="IPR016156">
    <property type="entry name" value="FAD/NAD-linked_Rdtase_dimer_sf"/>
</dbReference>
<evidence type="ECO:0000313" key="3">
    <source>
        <dbReference type="EMBL" id="SDY15115.1"/>
    </source>
</evidence>
<evidence type="ECO:0000313" key="4">
    <source>
        <dbReference type="Proteomes" id="UP000198921"/>
    </source>
</evidence>
<gene>
    <name evidence="3" type="ORF">SAMN05660209_02117</name>
</gene>
<dbReference type="SUPFAM" id="SSF55424">
    <property type="entry name" value="FAD/NAD-linked reductases, dimerisation (C-terminal) domain"/>
    <property type="match status" value="1"/>
</dbReference>
<dbReference type="AlphaFoldDB" id="A0A1H3HIR7"/>